<protein>
    <recommendedName>
        <fullName evidence="4">Nucleoside recognition</fullName>
    </recommendedName>
</protein>
<feature type="transmembrane region" description="Helical" evidence="1">
    <location>
        <begin position="63"/>
        <end position="82"/>
    </location>
</feature>
<feature type="transmembrane region" description="Helical" evidence="1">
    <location>
        <begin position="190"/>
        <end position="212"/>
    </location>
</feature>
<keyword evidence="1" id="KW-1133">Transmembrane helix</keyword>
<keyword evidence="1" id="KW-0812">Transmembrane</keyword>
<feature type="transmembrane region" description="Helical" evidence="1">
    <location>
        <begin position="300"/>
        <end position="322"/>
    </location>
</feature>
<keyword evidence="1" id="KW-0472">Membrane</keyword>
<keyword evidence="3" id="KW-1185">Reference proteome</keyword>
<feature type="transmembrane region" description="Helical" evidence="1">
    <location>
        <begin position="129"/>
        <end position="153"/>
    </location>
</feature>
<organism evidence="2 3">
    <name type="scientific">Candidatus Electrothrix aarhusensis</name>
    <dbReference type="NCBI Taxonomy" id="1859131"/>
    <lineage>
        <taxon>Bacteria</taxon>
        <taxon>Pseudomonadati</taxon>
        <taxon>Thermodesulfobacteriota</taxon>
        <taxon>Desulfobulbia</taxon>
        <taxon>Desulfobulbales</taxon>
        <taxon>Desulfobulbaceae</taxon>
        <taxon>Candidatus Electrothrix</taxon>
    </lineage>
</organism>
<dbReference type="AlphaFoldDB" id="A0A3S3U5N9"/>
<evidence type="ECO:0000313" key="2">
    <source>
        <dbReference type="EMBL" id="RWX44329.1"/>
    </source>
</evidence>
<name>A0A3S3U5N9_9BACT</name>
<dbReference type="PANTHER" id="PTHR38139">
    <property type="entry name" value="GATE DOMAIN-CONTAINING PROTEIN"/>
    <property type="match status" value="1"/>
</dbReference>
<dbReference type="PANTHER" id="PTHR38139:SF1">
    <property type="entry name" value="NUCLEOSIDE TRANSPORTER_FEOB GTPASE GATE DOMAIN-CONTAINING PROTEIN"/>
    <property type="match status" value="1"/>
</dbReference>
<comment type="caution">
    <text evidence="2">The sequence shown here is derived from an EMBL/GenBank/DDBJ whole genome shotgun (WGS) entry which is preliminary data.</text>
</comment>
<feature type="transmembrane region" description="Helical" evidence="1">
    <location>
        <begin position="232"/>
        <end position="254"/>
    </location>
</feature>
<dbReference type="Proteomes" id="UP000287853">
    <property type="component" value="Unassembled WGS sequence"/>
</dbReference>
<evidence type="ECO:0008006" key="4">
    <source>
        <dbReference type="Google" id="ProtNLM"/>
    </source>
</evidence>
<feature type="transmembrane region" description="Helical" evidence="1">
    <location>
        <begin position="102"/>
        <end position="123"/>
    </location>
</feature>
<feature type="transmembrane region" description="Helical" evidence="1">
    <location>
        <begin position="21"/>
        <end position="43"/>
    </location>
</feature>
<proteinExistence type="predicted"/>
<sequence length="324" mass="35939">MVIAALIDTLGLLWRELGHPLVRLLTFISIGLIVAGFIEAMNWTRKMSVVAAPMIRFGHLSDLTGAAFSMAFFSGVAANTMLSEAYEQGRLSKKELFLANMFNSLPAYFLHLPTTFFLTLPLIKGATFIYIGLTLGAALLRTLGIAVLSHFLLGPENLTGKHGQREAESVNFRLAGQRTIVRFKKRIRKIIRLTLPVYIIFFGLSEAGMFQLLEEVMADHLTWLAWLSPKAVSIIALQIAAEFSAGLVAAGVLLQDGTMTYKEIVMTLLIGNVLSSPIRAVRHQFPYYAGIFKPRLAMQLIVFSQSFRAFSIALVALLYFFLVM</sequence>
<reference evidence="2 3" key="1">
    <citation type="submission" date="2017-01" db="EMBL/GenBank/DDBJ databases">
        <title>The cable genome- insights into the physiology and evolution of filamentous bacteria capable of sulfide oxidation via long distance electron transfer.</title>
        <authorList>
            <person name="Schreiber L."/>
            <person name="Bjerg J.T."/>
            <person name="Boggild A."/>
            <person name="Van De Vossenberg J."/>
            <person name="Meysman F."/>
            <person name="Nielsen L.P."/>
            <person name="Schramm A."/>
            <person name="Kjeldsen K.U."/>
        </authorList>
    </citation>
    <scope>NUCLEOTIDE SEQUENCE [LARGE SCALE GENOMIC DNA]</scope>
    <source>
        <strain evidence="2">MCF</strain>
    </source>
</reference>
<dbReference type="EMBL" id="MTKO01000097">
    <property type="protein sequence ID" value="RWX44329.1"/>
    <property type="molecule type" value="Genomic_DNA"/>
</dbReference>
<evidence type="ECO:0000256" key="1">
    <source>
        <dbReference type="SAM" id="Phobius"/>
    </source>
</evidence>
<evidence type="ECO:0000313" key="3">
    <source>
        <dbReference type="Proteomes" id="UP000287853"/>
    </source>
</evidence>
<gene>
    <name evidence="2" type="ORF">H206_01848</name>
</gene>
<dbReference type="InterPro" id="IPR038880">
    <property type="entry name" value="MJ0871-like"/>
</dbReference>
<accession>A0A3S3U5N9</accession>